<keyword evidence="1" id="KW-0472">Membrane</keyword>
<keyword evidence="1" id="KW-0812">Transmembrane</keyword>
<protein>
    <submittedName>
        <fullName evidence="2">Maker479</fullName>
    </submittedName>
</protein>
<dbReference type="EMBL" id="CP012523">
    <property type="protein sequence ID" value="ALC39401.1"/>
    <property type="molecule type" value="Genomic_DNA"/>
</dbReference>
<reference evidence="2 3" key="1">
    <citation type="submission" date="2015-08" db="EMBL/GenBank/DDBJ databases">
        <title>Ancestral chromatin configuration constrains chromatin evolution on differentiating sex chromosomes in Drosophila.</title>
        <authorList>
            <person name="Zhou Q."/>
            <person name="Bachtrog D."/>
        </authorList>
    </citation>
    <scope>NUCLEOTIDE SEQUENCE [LARGE SCALE GENOMIC DNA]</scope>
    <source>
        <tissue evidence="2">Whole larvae</tissue>
    </source>
</reference>
<dbReference type="Proteomes" id="UP000494163">
    <property type="component" value="Chromosome 2L"/>
</dbReference>
<gene>
    <name evidence="2" type="ORF">Dbus_chr2Lg1486</name>
</gene>
<proteinExistence type="predicted"/>
<feature type="transmembrane region" description="Helical" evidence="1">
    <location>
        <begin position="12"/>
        <end position="34"/>
    </location>
</feature>
<evidence type="ECO:0000313" key="3">
    <source>
        <dbReference type="Proteomes" id="UP000494163"/>
    </source>
</evidence>
<keyword evidence="1" id="KW-1133">Transmembrane helix</keyword>
<evidence type="ECO:0000313" key="2">
    <source>
        <dbReference type="EMBL" id="ALC39401.1"/>
    </source>
</evidence>
<accession>A0A0M4EAI1</accession>
<name>A0A0M4EAI1_DROBS</name>
<sequence>MHKELFLTNVWVSWKTIVAHILSDFFMFAVYFTICDSQLTFAVILFDQRTVPVNILCDLGLLMHKQLMQSLAVYLELPADEQKLKRANSLSMLRTVKRNSARERQIFEHLYEYELRRELKKFHTHRNWRIDTLEGIHLGHCLSNGPTGTIANFFYENGPLFLEISNRCCLLLTYYFTLFGTETEA</sequence>
<organism evidence="2 3">
    <name type="scientific">Drosophila busckii</name>
    <name type="common">Fruit fly</name>
    <dbReference type="NCBI Taxonomy" id="30019"/>
    <lineage>
        <taxon>Eukaryota</taxon>
        <taxon>Metazoa</taxon>
        <taxon>Ecdysozoa</taxon>
        <taxon>Arthropoda</taxon>
        <taxon>Hexapoda</taxon>
        <taxon>Insecta</taxon>
        <taxon>Pterygota</taxon>
        <taxon>Neoptera</taxon>
        <taxon>Endopterygota</taxon>
        <taxon>Diptera</taxon>
        <taxon>Brachycera</taxon>
        <taxon>Muscomorpha</taxon>
        <taxon>Ephydroidea</taxon>
        <taxon>Drosophilidae</taxon>
        <taxon>Drosophila</taxon>
    </lineage>
</organism>
<keyword evidence="3" id="KW-1185">Reference proteome</keyword>
<evidence type="ECO:0000256" key="1">
    <source>
        <dbReference type="SAM" id="Phobius"/>
    </source>
</evidence>
<dbReference type="AlphaFoldDB" id="A0A0M4EAI1"/>